<feature type="compositionally biased region" description="Basic and acidic residues" evidence="1">
    <location>
        <begin position="169"/>
        <end position="180"/>
    </location>
</feature>
<name>A0A194PGT6_PAPXU</name>
<feature type="compositionally biased region" description="Basic and acidic residues" evidence="1">
    <location>
        <begin position="143"/>
        <end position="157"/>
    </location>
</feature>
<feature type="region of interest" description="Disordered" evidence="1">
    <location>
        <begin position="240"/>
        <end position="308"/>
    </location>
</feature>
<protein>
    <submittedName>
        <fullName evidence="3">Uncharacterized protein</fullName>
    </submittedName>
</protein>
<gene>
    <name evidence="3" type="ORF">RR46_13733</name>
</gene>
<feature type="region of interest" description="Disordered" evidence="1">
    <location>
        <begin position="691"/>
        <end position="711"/>
    </location>
</feature>
<feature type="compositionally biased region" description="Basic residues" evidence="1">
    <location>
        <begin position="695"/>
        <end position="707"/>
    </location>
</feature>
<evidence type="ECO:0000313" key="3">
    <source>
        <dbReference type="EMBL" id="KPI92512.1"/>
    </source>
</evidence>
<keyword evidence="2" id="KW-0812">Transmembrane</keyword>
<dbReference type="AlphaFoldDB" id="A0A194PGT6"/>
<sequence length="1083" mass="123567">MKYVKDVVKRVIEIFIRTSHSLREAARAHSVSHASTTEEDLDEYARELRPRTMETDTTNYDGPWRAVKIEPMMTHSTQTDTWDGSLEDPPKRRRPIRKRRRRPQAALRGPQERYLQPGEYRPYNTDNYRPLTEIPYRRRKKIDAKQDDWNVRTEAAESPRPFRRKGPKRTSDQESWHEFSEFGDVPGDENLDNNAASPKHETTNYDAEVENSESHQPRLTINQFYNEEKNRNAFATVDVTAEDDDDEPLQFPANKDEYEEQNNPEVKENKSLSEFSLENGSPIRISRNRNENGTPGQENLNDITEQSKPLDPISLKDILQKSKGKSLSELLQQHNLTLADLLSGEKNALSVLKTTELPQTEKETIIELSTTTIAPTTNTSRPFTGKTHSVFEHALDVKKDINLDELSSSEEIVATTFRQSTTESTTTVVTAKTSNTLNKFRLQHSLTNETFNIPLNETFISGKRRRYPTGVRINLRMRPLGNNSYKGQLSRDMINITNRRYQNKNFTKFRQWKELIPAIKNITHTKFNISFEDIDKVTTTLMPEEITTTENMAQFNTINTQSSDEAEMETTNTNTDTIPTTTDNIIETTTYEVIPPVRPSLASRVRTRQNITNLRQQAFVNRLRNIKSKHKIATNKTSPEHLLSELFEMANLVSASEFIAKMKPKPNNTSDVSIDTVTMVDDLTDISTKSPVQKSIKRSRPREKKLKPSTTAAPIVSTTEKAAKFEIEEILHDSLSSATLSKILRERNMTLSELLEHRERGSSHVHLADIFHNASREPNPPEPFLSKSLIEPISKETYPLRALLEANSHNSTAKPTTAVPYVTQTEYISIPMMMDFGNNVNENGENVGISSLINNFTVETNTHNPTNIMKNVKNEDKIAAILTNRTSRQSRGNEDLITLNEIFSLIQRSRNMSDDMVEHSSNDTSDLTVKKIVLEEDINGDGLIVLEDVQGLDHNPSDEKVEFKSLESDENSPKIVPEAVNHNTRSATVVTASIVGLIAVLFLLTFVTFRWKHQQHVFIRKYGSSEDRIPSPVFENRMTTKSSSMRSLSPMLSSNIYSIDTLEKPHDKDCPEYTWDSLRKPYL</sequence>
<feature type="compositionally biased region" description="Basic residues" evidence="1">
    <location>
        <begin position="91"/>
        <end position="103"/>
    </location>
</feature>
<keyword evidence="2" id="KW-1133">Transmembrane helix</keyword>
<evidence type="ECO:0000256" key="1">
    <source>
        <dbReference type="SAM" id="MobiDB-lite"/>
    </source>
</evidence>
<proteinExistence type="predicted"/>
<dbReference type="Proteomes" id="UP000053268">
    <property type="component" value="Unassembled WGS sequence"/>
</dbReference>
<reference evidence="3 4" key="1">
    <citation type="journal article" date="2015" name="Nat. Commun.">
        <title>Outbred genome sequencing and CRISPR/Cas9 gene editing in butterflies.</title>
        <authorList>
            <person name="Li X."/>
            <person name="Fan D."/>
            <person name="Zhang W."/>
            <person name="Liu G."/>
            <person name="Zhang L."/>
            <person name="Zhao L."/>
            <person name="Fang X."/>
            <person name="Chen L."/>
            <person name="Dong Y."/>
            <person name="Chen Y."/>
            <person name="Ding Y."/>
            <person name="Zhao R."/>
            <person name="Feng M."/>
            <person name="Zhu Y."/>
            <person name="Feng Y."/>
            <person name="Jiang X."/>
            <person name="Zhu D."/>
            <person name="Xiang H."/>
            <person name="Feng X."/>
            <person name="Li S."/>
            <person name="Wang J."/>
            <person name="Zhang G."/>
            <person name="Kronforst M.R."/>
            <person name="Wang W."/>
        </authorList>
    </citation>
    <scope>NUCLEOTIDE SEQUENCE [LARGE SCALE GENOMIC DNA]</scope>
    <source>
        <strain evidence="3">Ya'a_city_454_Px</strain>
        <tissue evidence="3">Whole body</tissue>
    </source>
</reference>
<organism evidence="3 4">
    <name type="scientific">Papilio xuthus</name>
    <name type="common">Asian swallowtail butterfly</name>
    <dbReference type="NCBI Taxonomy" id="66420"/>
    <lineage>
        <taxon>Eukaryota</taxon>
        <taxon>Metazoa</taxon>
        <taxon>Ecdysozoa</taxon>
        <taxon>Arthropoda</taxon>
        <taxon>Hexapoda</taxon>
        <taxon>Insecta</taxon>
        <taxon>Pterygota</taxon>
        <taxon>Neoptera</taxon>
        <taxon>Endopterygota</taxon>
        <taxon>Lepidoptera</taxon>
        <taxon>Glossata</taxon>
        <taxon>Ditrysia</taxon>
        <taxon>Papilionoidea</taxon>
        <taxon>Papilionidae</taxon>
        <taxon>Papilioninae</taxon>
        <taxon>Papilio</taxon>
    </lineage>
</organism>
<evidence type="ECO:0000256" key="2">
    <source>
        <dbReference type="SAM" id="Phobius"/>
    </source>
</evidence>
<feature type="region of interest" description="Disordered" evidence="1">
    <location>
        <begin position="71"/>
        <end position="215"/>
    </location>
</feature>
<keyword evidence="2" id="KW-0472">Membrane</keyword>
<feature type="transmembrane region" description="Helical" evidence="2">
    <location>
        <begin position="989"/>
        <end position="1011"/>
    </location>
</feature>
<evidence type="ECO:0000313" key="4">
    <source>
        <dbReference type="Proteomes" id="UP000053268"/>
    </source>
</evidence>
<dbReference type="STRING" id="66420.A0A194PGT6"/>
<keyword evidence="4" id="KW-1185">Reference proteome</keyword>
<accession>A0A194PGT6</accession>
<feature type="compositionally biased region" description="Polar residues" evidence="1">
    <location>
        <begin position="291"/>
        <end position="307"/>
    </location>
</feature>
<dbReference type="EMBL" id="KQ459604">
    <property type="protein sequence ID" value="KPI92512.1"/>
    <property type="molecule type" value="Genomic_DNA"/>
</dbReference>